<protein>
    <submittedName>
        <fullName evidence="2">Reverse transcriptase domain-containing protein</fullName>
    </submittedName>
</protein>
<feature type="region of interest" description="Disordered" evidence="1">
    <location>
        <begin position="246"/>
        <end position="277"/>
    </location>
</feature>
<comment type="caution">
    <text evidence="2">The sequence shown here is derived from an EMBL/GenBank/DDBJ whole genome shotgun (WGS) entry which is preliminary data.</text>
</comment>
<evidence type="ECO:0000313" key="2">
    <source>
        <dbReference type="EMBL" id="GEX32117.1"/>
    </source>
</evidence>
<dbReference type="InterPro" id="IPR021109">
    <property type="entry name" value="Peptidase_aspartic_dom_sf"/>
</dbReference>
<dbReference type="PANTHER" id="PTHR33067:SF9">
    <property type="entry name" value="RNA-DIRECTED DNA POLYMERASE"/>
    <property type="match status" value="1"/>
</dbReference>
<accession>A0A699H7V4</accession>
<evidence type="ECO:0000256" key="1">
    <source>
        <dbReference type="SAM" id="MobiDB-lite"/>
    </source>
</evidence>
<organism evidence="2">
    <name type="scientific">Tanacetum cinerariifolium</name>
    <name type="common">Dalmatian daisy</name>
    <name type="synonym">Chrysanthemum cinerariifolium</name>
    <dbReference type="NCBI Taxonomy" id="118510"/>
    <lineage>
        <taxon>Eukaryota</taxon>
        <taxon>Viridiplantae</taxon>
        <taxon>Streptophyta</taxon>
        <taxon>Embryophyta</taxon>
        <taxon>Tracheophyta</taxon>
        <taxon>Spermatophyta</taxon>
        <taxon>Magnoliopsida</taxon>
        <taxon>eudicotyledons</taxon>
        <taxon>Gunneridae</taxon>
        <taxon>Pentapetalae</taxon>
        <taxon>asterids</taxon>
        <taxon>campanulids</taxon>
        <taxon>Asterales</taxon>
        <taxon>Asteraceae</taxon>
        <taxon>Asteroideae</taxon>
        <taxon>Anthemideae</taxon>
        <taxon>Anthemidinae</taxon>
        <taxon>Tanacetum</taxon>
    </lineage>
</organism>
<keyword evidence="2" id="KW-0548">Nucleotidyltransferase</keyword>
<dbReference type="PANTHER" id="PTHR33067">
    <property type="entry name" value="RNA-DIRECTED DNA POLYMERASE-RELATED"/>
    <property type="match status" value="1"/>
</dbReference>
<reference evidence="2" key="1">
    <citation type="journal article" date="2019" name="Sci. Rep.">
        <title>Draft genome of Tanacetum cinerariifolium, the natural source of mosquito coil.</title>
        <authorList>
            <person name="Yamashiro T."/>
            <person name="Shiraishi A."/>
            <person name="Satake H."/>
            <person name="Nakayama K."/>
        </authorList>
    </citation>
    <scope>NUCLEOTIDE SEQUENCE</scope>
</reference>
<dbReference type="AlphaFoldDB" id="A0A699H7V4"/>
<keyword evidence="2" id="KW-0808">Transferase</keyword>
<feature type="compositionally biased region" description="Low complexity" evidence="1">
    <location>
        <begin position="257"/>
        <end position="270"/>
    </location>
</feature>
<dbReference type="EMBL" id="BKCJ010101526">
    <property type="protein sequence ID" value="GEX32117.1"/>
    <property type="molecule type" value="Genomic_DNA"/>
</dbReference>
<gene>
    <name evidence="2" type="ORF">Tci_304092</name>
</gene>
<name>A0A699H7V4_TANCI</name>
<keyword evidence="2" id="KW-0695">RNA-directed DNA polymerase</keyword>
<sequence length="788" mass="88841">MMADNRTMEEMLQAPMEGYGDAIMVPDILAENFELKTGLLSLIQANQFHGFESNNPHDHIRSFNRITSTLKFRDVSNDPVTYKVSTTSSGNSFSMDARIDKLTDTISNLVETFNKKMTTPATVKAVEETWPIHIMIALLPIAIFQVLARLRANDAVMKNMQSQMTSLTNLNIELKNMFSQFMKMNTAFSSGSGSLPRNTVSNPREYIKAITTRSGVTLAGPSAPPPPSKKMDQELETIMDQVLTESTNNDPPLVVQPSPASTSSTLISSPKMPEVTKDTVQPSTENIQPPVAQTQVLIDEPVVAPKPKTTIPYPSRANKQKLYEKEDNLALKFVEIFRNLHFELSFTNALLHMPKFALMFKSLLHNKEKLFDLATTPVNENCSAVILKKLPEKFGDPATGIAKDVFVKVGKFYFPTDFVVVDYVVDPHVPLILERPFLRTRRALINVYGEELTLRVDDEAITFKVGQTSKYSYNDGESINQIDVIDVACEEYVQEIETFLRTLDELSNLDDDYYNTEGDILYLEKLLNEDPSPNLLPVKSEDLKNLWVSPVHCVPKKDGMTVVGNEDNELIPTRCMMAIFYNMIKKTIEILLLQEIDVIIRDKKGADNLVADHLSRLKNTHQDELDKKEIIETFSLETLGMIAFRGDLSTPWFADIANYHAGNFIVEGMLSQQKNKFFKDVKHYFLDDPYLFKICADQVIRRCVQGQEAVDILMACHNGPTGGHHGANLIAKKSLISVFIGLLFTEIPITWSHDVTLVNVKAKYRKVMKCLKMQFKFGRFLTFGASIS</sequence>
<proteinExistence type="predicted"/>
<dbReference type="Gene3D" id="2.40.70.10">
    <property type="entry name" value="Acid Proteases"/>
    <property type="match status" value="1"/>
</dbReference>
<dbReference type="GO" id="GO:0003964">
    <property type="term" value="F:RNA-directed DNA polymerase activity"/>
    <property type="evidence" value="ECO:0007669"/>
    <property type="project" value="UniProtKB-KW"/>
</dbReference>